<evidence type="ECO:0000259" key="8">
    <source>
        <dbReference type="PROSITE" id="PS50109"/>
    </source>
</evidence>
<dbReference type="PRINTS" id="PR00344">
    <property type="entry name" value="BCTRLSENSOR"/>
</dbReference>
<sequence length="271" mass="30047">FNKMAESLQREEELRKHLFSNVAHELRTPLTILKTHAEAIADGVIDREKGLGNIKNEIDRLIRLVKGIEDITMAEASFFTKGETVEINLREFLLGICNEMLPAFKQIGLDITKLRADVLFVCTGMDKLEKIARNIISNSLKFTPLEKATDGIGGKIPYKADGGLKPPSAHTVRERSSLTGFTEKGGVSIDYGIEGEMYFIEIMDSGRGIPENEMPLIFNRFYRGAKSDTESLGLGLEIVKELVEVMGGRVEVKSIIDDGTTFRVSLPIKGV</sequence>
<comment type="subcellular location">
    <subcellularLocation>
        <location evidence="2">Cell membrane</location>
    </subcellularLocation>
</comment>
<dbReference type="InterPro" id="IPR003594">
    <property type="entry name" value="HATPase_dom"/>
</dbReference>
<dbReference type="InterPro" id="IPR003661">
    <property type="entry name" value="HisK_dim/P_dom"/>
</dbReference>
<dbReference type="Pfam" id="PF02518">
    <property type="entry name" value="HATPase_c"/>
    <property type="match status" value="1"/>
</dbReference>
<dbReference type="Gene3D" id="1.10.287.130">
    <property type="match status" value="1"/>
</dbReference>
<evidence type="ECO:0000256" key="4">
    <source>
        <dbReference type="ARBA" id="ARBA00022553"/>
    </source>
</evidence>
<dbReference type="EC" id="2.7.13.3" evidence="3"/>
<evidence type="ECO:0000256" key="5">
    <source>
        <dbReference type="ARBA" id="ARBA00022679"/>
    </source>
</evidence>
<keyword evidence="7" id="KW-0902">Two-component regulatory system</keyword>
<name>A0A6V8NSC3_9ACTN</name>
<keyword evidence="5" id="KW-0808">Transferase</keyword>
<dbReference type="RefSeq" id="WP_219852493.1">
    <property type="nucleotide sequence ID" value="NZ_BLRV01000304.1"/>
</dbReference>
<protein>
    <recommendedName>
        <fullName evidence="3">histidine kinase</fullName>
        <ecNumber evidence="3">2.7.13.3</ecNumber>
    </recommendedName>
</protein>
<dbReference type="Pfam" id="PF00512">
    <property type="entry name" value="HisKA"/>
    <property type="match status" value="1"/>
</dbReference>
<dbReference type="CDD" id="cd00075">
    <property type="entry name" value="HATPase"/>
    <property type="match status" value="1"/>
</dbReference>
<dbReference type="InterPro" id="IPR036097">
    <property type="entry name" value="HisK_dim/P_sf"/>
</dbReference>
<dbReference type="PANTHER" id="PTHR43711:SF1">
    <property type="entry name" value="HISTIDINE KINASE 1"/>
    <property type="match status" value="1"/>
</dbReference>
<reference evidence="9 10" key="1">
    <citation type="journal article" date="2020" name="Front. Microbiol.">
        <title>Single-cell genomics of novel Actinobacteria with the Wood-Ljungdahl pathway discovered in a serpentinizing system.</title>
        <authorList>
            <person name="Merino N."/>
            <person name="Kawai M."/>
            <person name="Boyd E.S."/>
            <person name="Colman D.R."/>
            <person name="McGlynn S.E."/>
            <person name="Nealson K.H."/>
            <person name="Kurokawa K."/>
            <person name="Hongoh Y."/>
        </authorList>
    </citation>
    <scope>NUCLEOTIDE SEQUENCE [LARGE SCALE GENOMIC DNA]</scope>
    <source>
        <strain evidence="9 10">S06</strain>
    </source>
</reference>
<dbReference type="GO" id="GO:0005886">
    <property type="term" value="C:plasma membrane"/>
    <property type="evidence" value="ECO:0007669"/>
    <property type="project" value="UniProtKB-SubCell"/>
</dbReference>
<evidence type="ECO:0000256" key="6">
    <source>
        <dbReference type="ARBA" id="ARBA00022777"/>
    </source>
</evidence>
<gene>
    <name evidence="9" type="ORF">HKBW3S06_01497</name>
</gene>
<dbReference type="InterPro" id="IPR050736">
    <property type="entry name" value="Sensor_HK_Regulatory"/>
</dbReference>
<dbReference type="EMBL" id="BLRV01000304">
    <property type="protein sequence ID" value="GFP22270.1"/>
    <property type="molecule type" value="Genomic_DNA"/>
</dbReference>
<evidence type="ECO:0000256" key="7">
    <source>
        <dbReference type="ARBA" id="ARBA00023012"/>
    </source>
</evidence>
<keyword evidence="6 9" id="KW-0418">Kinase</keyword>
<comment type="caution">
    <text evidence="9">The sequence shown here is derived from an EMBL/GenBank/DDBJ whole genome shotgun (WGS) entry which is preliminary data.</text>
</comment>
<dbReference type="InterPro" id="IPR004358">
    <property type="entry name" value="Sig_transdc_His_kin-like_C"/>
</dbReference>
<proteinExistence type="predicted"/>
<evidence type="ECO:0000313" key="10">
    <source>
        <dbReference type="Proteomes" id="UP000580051"/>
    </source>
</evidence>
<dbReference type="SUPFAM" id="SSF47384">
    <property type="entry name" value="Homodimeric domain of signal transducing histidine kinase"/>
    <property type="match status" value="1"/>
</dbReference>
<dbReference type="Gene3D" id="3.30.565.10">
    <property type="entry name" value="Histidine kinase-like ATPase, C-terminal domain"/>
    <property type="match status" value="1"/>
</dbReference>
<dbReference type="InterPro" id="IPR005467">
    <property type="entry name" value="His_kinase_dom"/>
</dbReference>
<keyword evidence="4" id="KW-0597">Phosphoprotein</keyword>
<feature type="domain" description="Histidine kinase" evidence="8">
    <location>
        <begin position="21"/>
        <end position="270"/>
    </location>
</feature>
<organism evidence="9 10">
    <name type="scientific">Candidatus Hakubella thermalkaliphila</name>
    <dbReference type="NCBI Taxonomy" id="2754717"/>
    <lineage>
        <taxon>Bacteria</taxon>
        <taxon>Bacillati</taxon>
        <taxon>Actinomycetota</taxon>
        <taxon>Actinomycetota incertae sedis</taxon>
        <taxon>Candidatus Hakubellales</taxon>
        <taxon>Candidatus Hakubellaceae</taxon>
        <taxon>Candidatus Hakubella</taxon>
    </lineage>
</organism>
<evidence type="ECO:0000256" key="3">
    <source>
        <dbReference type="ARBA" id="ARBA00012438"/>
    </source>
</evidence>
<dbReference type="SMART" id="SM00387">
    <property type="entry name" value="HATPase_c"/>
    <property type="match status" value="1"/>
</dbReference>
<dbReference type="AlphaFoldDB" id="A0A6V8NSC3"/>
<dbReference type="PROSITE" id="PS50109">
    <property type="entry name" value="HIS_KIN"/>
    <property type="match status" value="1"/>
</dbReference>
<accession>A0A6V8NSC3</accession>
<dbReference type="Proteomes" id="UP000580051">
    <property type="component" value="Unassembled WGS sequence"/>
</dbReference>
<dbReference type="InterPro" id="IPR036890">
    <property type="entry name" value="HATPase_C_sf"/>
</dbReference>
<dbReference type="SUPFAM" id="SSF55874">
    <property type="entry name" value="ATPase domain of HSP90 chaperone/DNA topoisomerase II/histidine kinase"/>
    <property type="match status" value="1"/>
</dbReference>
<dbReference type="GO" id="GO:0000155">
    <property type="term" value="F:phosphorelay sensor kinase activity"/>
    <property type="evidence" value="ECO:0007669"/>
    <property type="project" value="InterPro"/>
</dbReference>
<dbReference type="CDD" id="cd00082">
    <property type="entry name" value="HisKA"/>
    <property type="match status" value="1"/>
</dbReference>
<evidence type="ECO:0000256" key="1">
    <source>
        <dbReference type="ARBA" id="ARBA00000085"/>
    </source>
</evidence>
<comment type="catalytic activity">
    <reaction evidence="1">
        <text>ATP + protein L-histidine = ADP + protein N-phospho-L-histidine.</text>
        <dbReference type="EC" id="2.7.13.3"/>
    </reaction>
</comment>
<dbReference type="SMART" id="SM00388">
    <property type="entry name" value="HisKA"/>
    <property type="match status" value="1"/>
</dbReference>
<feature type="non-terminal residue" evidence="9">
    <location>
        <position position="1"/>
    </location>
</feature>
<evidence type="ECO:0000313" key="9">
    <source>
        <dbReference type="EMBL" id="GFP22270.1"/>
    </source>
</evidence>
<evidence type="ECO:0000256" key="2">
    <source>
        <dbReference type="ARBA" id="ARBA00004236"/>
    </source>
</evidence>
<dbReference type="PANTHER" id="PTHR43711">
    <property type="entry name" value="TWO-COMPONENT HISTIDINE KINASE"/>
    <property type="match status" value="1"/>
</dbReference>